<name>A0A7S2FQN9_9EUKA</name>
<reference evidence="2" key="1">
    <citation type="submission" date="2021-01" db="EMBL/GenBank/DDBJ databases">
        <authorList>
            <person name="Corre E."/>
            <person name="Pelletier E."/>
            <person name="Niang G."/>
            <person name="Scheremetjew M."/>
            <person name="Finn R."/>
            <person name="Kale V."/>
            <person name="Holt S."/>
            <person name="Cochrane G."/>
            <person name="Meng A."/>
            <person name="Brown T."/>
            <person name="Cohen L."/>
        </authorList>
    </citation>
    <scope>NUCLEOTIDE SEQUENCE</scope>
    <source>
        <strain evidence="2">UTEX LB 985</strain>
    </source>
</reference>
<protein>
    <submittedName>
        <fullName evidence="2">Uncharacterized protein</fullName>
    </submittedName>
</protein>
<dbReference type="AlphaFoldDB" id="A0A7S2FQN9"/>
<organism evidence="2">
    <name type="scientific">Haptolina brevifila</name>
    <dbReference type="NCBI Taxonomy" id="156173"/>
    <lineage>
        <taxon>Eukaryota</taxon>
        <taxon>Haptista</taxon>
        <taxon>Haptophyta</taxon>
        <taxon>Prymnesiophyceae</taxon>
        <taxon>Prymnesiales</taxon>
        <taxon>Prymnesiaceae</taxon>
        <taxon>Haptolina</taxon>
    </lineage>
</organism>
<proteinExistence type="predicted"/>
<gene>
    <name evidence="2" type="ORF">CBRE1094_LOCUS3827</name>
</gene>
<evidence type="ECO:0000313" key="2">
    <source>
        <dbReference type="EMBL" id="CAD9405724.1"/>
    </source>
</evidence>
<accession>A0A7S2FQN9</accession>
<sequence>MSEWNDMESAAHRCNYPETYAYLKAKRERHPMEDALEDFTQWTVLGEPVGGAPAIPKPGQAAAASKAPSAPPKEETEEEYVQRRCEEYMHKGLSSRRGNGGKFFTIGGGGDGGVSYQVIG</sequence>
<dbReference type="EMBL" id="HBGU01007009">
    <property type="protein sequence ID" value="CAD9405724.1"/>
    <property type="molecule type" value="Transcribed_RNA"/>
</dbReference>
<evidence type="ECO:0000256" key="1">
    <source>
        <dbReference type="SAM" id="MobiDB-lite"/>
    </source>
</evidence>
<feature type="region of interest" description="Disordered" evidence="1">
    <location>
        <begin position="50"/>
        <end position="80"/>
    </location>
</feature>